<accession>A0AAE4MJJ8</accession>
<reference evidence="1" key="1">
    <citation type="submission" date="2023-06" db="EMBL/GenBank/DDBJ databases">
        <title>Genome sequence of Methanosarcinaceae archaeon Ag5.</title>
        <authorList>
            <person name="Protasov E."/>
            <person name="Platt K."/>
            <person name="Poehlein A."/>
            <person name="Daniel R."/>
            <person name="Brune A."/>
        </authorList>
    </citation>
    <scope>NUCLEOTIDE SEQUENCE</scope>
    <source>
        <strain evidence="1">Ag5</strain>
    </source>
</reference>
<dbReference type="Pfam" id="PF10826">
    <property type="entry name" value="DUF2551"/>
    <property type="match status" value="1"/>
</dbReference>
<sequence>MSLKASIMTRLEKFVAADVNGYRKKFLDLVIKCKEFTVDQIHDLISKEYTVTRNEVASMIGYIQSKVGILKSHKESYKTPIVYTVKDEYIDIIKMMVGKSPQSVGI</sequence>
<evidence type="ECO:0008006" key="3">
    <source>
        <dbReference type="Google" id="ProtNLM"/>
    </source>
</evidence>
<evidence type="ECO:0000313" key="1">
    <source>
        <dbReference type="EMBL" id="MDV0447109.1"/>
    </source>
</evidence>
<dbReference type="AlphaFoldDB" id="A0AAE4MJJ8"/>
<comment type="caution">
    <text evidence="1">The sequence shown here is derived from an EMBL/GenBank/DDBJ whole genome shotgun (WGS) entry which is preliminary data.</text>
</comment>
<organism evidence="1 2">
    <name type="scientific">Methanolapillus africanus</name>
    <dbReference type="NCBI Taxonomy" id="3028297"/>
    <lineage>
        <taxon>Archaea</taxon>
        <taxon>Methanobacteriati</taxon>
        <taxon>Methanobacteriota</taxon>
        <taxon>Stenosarchaea group</taxon>
        <taxon>Methanomicrobia</taxon>
        <taxon>Methanosarcinales</taxon>
        <taxon>Methanosarcinaceae</taxon>
        <taxon>Methanolapillus</taxon>
    </lineage>
</organism>
<keyword evidence="2" id="KW-1185">Reference proteome</keyword>
<name>A0AAE4MJJ8_9EURY</name>
<dbReference type="EMBL" id="JAWDKD010000018">
    <property type="protein sequence ID" value="MDV0447109.1"/>
    <property type="molecule type" value="Genomic_DNA"/>
</dbReference>
<dbReference type="RefSeq" id="WP_338099527.1">
    <property type="nucleotide sequence ID" value="NZ_JAWDKD010000018.1"/>
</dbReference>
<protein>
    <recommendedName>
        <fullName evidence="3">DUF2551 domain-containing protein</fullName>
    </recommendedName>
</protein>
<dbReference type="InterPro" id="IPR020501">
    <property type="entry name" value="Uncharacterised_AF1218"/>
</dbReference>
<dbReference type="Proteomes" id="UP001271789">
    <property type="component" value="Unassembled WGS sequence"/>
</dbReference>
<evidence type="ECO:0000313" key="2">
    <source>
        <dbReference type="Proteomes" id="UP001271789"/>
    </source>
</evidence>
<gene>
    <name evidence="1" type="ORF">MsAg5_09830</name>
</gene>
<proteinExistence type="predicted"/>